<dbReference type="InterPro" id="IPR029068">
    <property type="entry name" value="Glyas_Bleomycin-R_OHBP_Dase"/>
</dbReference>
<dbReference type="EMBL" id="CXWC01000011">
    <property type="protein sequence ID" value="CTQ72275.1"/>
    <property type="molecule type" value="Genomic_DNA"/>
</dbReference>
<dbReference type="EC" id="1.13.11.2" evidence="2"/>
<gene>
    <name evidence="2" type="primary">xylE</name>
    <name evidence="2" type="ORF">LA5096_03178</name>
</gene>
<dbReference type="GeneID" id="97670531"/>
<name>A0A0M6ZG65_9HYPH</name>
<protein>
    <submittedName>
        <fullName evidence="2">Metapyrocatechase</fullName>
        <ecNumber evidence="2">1.13.11.2</ecNumber>
    </submittedName>
</protein>
<dbReference type="CDD" id="cd06587">
    <property type="entry name" value="VOC"/>
    <property type="match status" value="1"/>
</dbReference>
<dbReference type="AlphaFoldDB" id="A0A0M6ZG65"/>
<reference evidence="3" key="1">
    <citation type="submission" date="2015-07" db="EMBL/GenBank/DDBJ databases">
        <authorList>
            <person name="Rodrigo-Torres Lidia"/>
            <person name="Arahal R.David."/>
        </authorList>
    </citation>
    <scope>NUCLEOTIDE SEQUENCE [LARGE SCALE GENOMIC DNA]</scope>
    <source>
        <strain evidence="3">CECT 5096</strain>
    </source>
</reference>
<keyword evidence="2" id="KW-0560">Oxidoreductase</keyword>
<evidence type="ECO:0000313" key="2">
    <source>
        <dbReference type="EMBL" id="CTQ72275.1"/>
    </source>
</evidence>
<keyword evidence="3" id="KW-1185">Reference proteome</keyword>
<evidence type="ECO:0000259" key="1">
    <source>
        <dbReference type="PROSITE" id="PS51819"/>
    </source>
</evidence>
<feature type="domain" description="VOC" evidence="1">
    <location>
        <begin position="11"/>
        <end position="119"/>
    </location>
</feature>
<dbReference type="SUPFAM" id="SSF54593">
    <property type="entry name" value="Glyoxalase/Bleomycin resistance protein/Dihydroxybiphenyl dioxygenase"/>
    <property type="match status" value="2"/>
</dbReference>
<proteinExistence type="predicted"/>
<dbReference type="STRING" id="311410.LA5095_00037"/>
<evidence type="ECO:0000313" key="3">
    <source>
        <dbReference type="Proteomes" id="UP000049983"/>
    </source>
</evidence>
<dbReference type="PROSITE" id="PS51819">
    <property type="entry name" value="VOC"/>
    <property type="match status" value="2"/>
</dbReference>
<dbReference type="Pfam" id="PF00903">
    <property type="entry name" value="Glyoxalase"/>
    <property type="match status" value="2"/>
</dbReference>
<sequence length="279" mass="31006">MTQTAVQAAAYLHHLALESSTPSHLAEFYSDAMDMGLAKISDAEWRCEGPGRRMIIVAGEDKKLSFAGMACRNADGLAALRARAGSEGLEILQSPSPYFGDDAFAVRDPNGHLICFGLAKPDTTARKGIQGPTQHLTFASNDVSAFVDFYCGKLGFSLVDRVLHDDGDLATAFTTSNHEHHTIACFKSDRNGIDHHSYEAGDWNYIRDWCDHFADRDIQLMWGPGRHGPGNNLFIFIEDPDGNWIEVSAELEVIYDRQVVDWPQHPRTLNKWGRAILRS</sequence>
<dbReference type="RefSeq" id="WP_055110932.1">
    <property type="nucleotide sequence ID" value="NZ_CXWA01000006.1"/>
</dbReference>
<dbReference type="Gene3D" id="3.10.180.10">
    <property type="entry name" value="2,3-Dihydroxybiphenyl 1,2-Dioxygenase, domain 1"/>
    <property type="match status" value="2"/>
</dbReference>
<dbReference type="Proteomes" id="UP000049983">
    <property type="component" value="Unassembled WGS sequence"/>
</dbReference>
<dbReference type="GO" id="GO:0018577">
    <property type="term" value="F:catechol 2,3-dioxygenase activity"/>
    <property type="evidence" value="ECO:0007669"/>
    <property type="project" value="UniProtKB-EC"/>
</dbReference>
<feature type="domain" description="VOC" evidence="1">
    <location>
        <begin position="132"/>
        <end position="250"/>
    </location>
</feature>
<accession>A0A0M6ZG65</accession>
<dbReference type="InterPro" id="IPR004360">
    <property type="entry name" value="Glyas_Fos-R_dOase_dom"/>
</dbReference>
<dbReference type="InterPro" id="IPR037523">
    <property type="entry name" value="VOC_core"/>
</dbReference>
<organism evidence="2 3">
    <name type="scientific">Roseibium album</name>
    <dbReference type="NCBI Taxonomy" id="311410"/>
    <lineage>
        <taxon>Bacteria</taxon>
        <taxon>Pseudomonadati</taxon>
        <taxon>Pseudomonadota</taxon>
        <taxon>Alphaproteobacteria</taxon>
        <taxon>Hyphomicrobiales</taxon>
        <taxon>Stappiaceae</taxon>
        <taxon>Roseibium</taxon>
    </lineage>
</organism>
<dbReference type="OrthoDB" id="9803142at2"/>